<feature type="region of interest" description="Disordered" evidence="1">
    <location>
        <begin position="250"/>
        <end position="275"/>
    </location>
</feature>
<protein>
    <recommendedName>
        <fullName evidence="4">MARVEL domain-containing protein</fullName>
    </recommendedName>
</protein>
<feature type="compositionally biased region" description="Polar residues" evidence="1">
    <location>
        <begin position="250"/>
        <end position="266"/>
    </location>
</feature>
<keyword evidence="2" id="KW-1133">Transmembrane helix</keyword>
<proteinExistence type="predicted"/>
<evidence type="ECO:0000313" key="3">
    <source>
        <dbReference type="EMBL" id="CAD8574161.1"/>
    </source>
</evidence>
<feature type="region of interest" description="Disordered" evidence="1">
    <location>
        <begin position="1"/>
        <end position="21"/>
    </location>
</feature>
<feature type="transmembrane region" description="Helical" evidence="2">
    <location>
        <begin position="125"/>
        <end position="150"/>
    </location>
</feature>
<evidence type="ECO:0008006" key="4">
    <source>
        <dbReference type="Google" id="ProtNLM"/>
    </source>
</evidence>
<dbReference type="EMBL" id="HBEU01000456">
    <property type="protein sequence ID" value="CAD8574161.1"/>
    <property type="molecule type" value="Transcribed_RNA"/>
</dbReference>
<organism evidence="3">
    <name type="scientific">Leptocylindrus aporus</name>
    <dbReference type="NCBI Taxonomy" id="1398097"/>
    <lineage>
        <taxon>Eukaryota</taxon>
        <taxon>Sar</taxon>
        <taxon>Stramenopiles</taxon>
        <taxon>Ochrophyta</taxon>
        <taxon>Bacillariophyta</taxon>
        <taxon>Coscinodiscophyceae</taxon>
        <taxon>Chaetocerotophycidae</taxon>
        <taxon>Leptocylindrales</taxon>
        <taxon>Leptocylindraceae</taxon>
        <taxon>Leptocylindrus</taxon>
    </lineage>
</organism>
<evidence type="ECO:0000256" key="2">
    <source>
        <dbReference type="SAM" id="Phobius"/>
    </source>
</evidence>
<keyword evidence="2" id="KW-0812">Transmembrane</keyword>
<evidence type="ECO:0000256" key="1">
    <source>
        <dbReference type="SAM" id="MobiDB-lite"/>
    </source>
</evidence>
<feature type="transmembrane region" description="Helical" evidence="2">
    <location>
        <begin position="196"/>
        <end position="213"/>
    </location>
</feature>
<sequence length="275" mass="29614">MTDSSTQQAYAGDNSSSAQPAPTLGKYECRMLPHGAYTLIPTTLATLAWIASLSQDGCDYARLEGPIVGDLTGNLEDIPFLEVGMKAFRVPKYNVNAGKFEINYSEDCIGYGDYDVGFAFEMARVFAFLALVFGGGGALFLWFSSCFVFGPSTWKWAGYEVAIATFFQILAFCWFGSDLCKNGGSCTAHYGAHSDIIALIFWCISAFLIFRRYPSPLLIETDDAVDIPPPTGTVLNADLELPVAGDANATMPSSSDNGTAPVTNVKATEDDAEII</sequence>
<feature type="transmembrane region" description="Helical" evidence="2">
    <location>
        <begin position="156"/>
        <end position="175"/>
    </location>
</feature>
<name>A0A7S0KAV5_9STRA</name>
<dbReference type="AlphaFoldDB" id="A0A7S0KAV5"/>
<accession>A0A7S0KAV5</accession>
<reference evidence="3" key="1">
    <citation type="submission" date="2021-01" db="EMBL/GenBank/DDBJ databases">
        <authorList>
            <person name="Corre E."/>
            <person name="Pelletier E."/>
            <person name="Niang G."/>
            <person name="Scheremetjew M."/>
            <person name="Finn R."/>
            <person name="Kale V."/>
            <person name="Holt S."/>
            <person name="Cochrane G."/>
            <person name="Meng A."/>
            <person name="Brown T."/>
            <person name="Cohen L."/>
        </authorList>
    </citation>
    <scope>NUCLEOTIDE SEQUENCE</scope>
    <source>
        <strain evidence="3">B651</strain>
    </source>
</reference>
<keyword evidence="2" id="KW-0472">Membrane</keyword>
<feature type="compositionally biased region" description="Polar residues" evidence="1">
    <location>
        <begin position="1"/>
        <end position="20"/>
    </location>
</feature>
<gene>
    <name evidence="3" type="ORF">LDAN0322_LOCUS305</name>
</gene>